<feature type="transmembrane region" description="Helical" evidence="5">
    <location>
        <begin position="70"/>
        <end position="91"/>
    </location>
</feature>
<evidence type="ECO:0000313" key="7">
    <source>
        <dbReference type="EMBL" id="WYF43330.1"/>
    </source>
</evidence>
<gene>
    <name evidence="7" type="ORF">WDJ50_07770</name>
</gene>
<feature type="transmembrane region" description="Helical" evidence="5">
    <location>
        <begin position="46"/>
        <end position="64"/>
    </location>
</feature>
<dbReference type="AlphaFoldDB" id="A0AAU6PYF9"/>
<protein>
    <submittedName>
        <fullName evidence="7">O-antigen ligase family protein</fullName>
    </submittedName>
</protein>
<keyword evidence="4 5" id="KW-0472">Membrane</keyword>
<evidence type="ECO:0000256" key="4">
    <source>
        <dbReference type="ARBA" id="ARBA00023136"/>
    </source>
</evidence>
<evidence type="ECO:0000256" key="2">
    <source>
        <dbReference type="ARBA" id="ARBA00022692"/>
    </source>
</evidence>
<evidence type="ECO:0000259" key="6">
    <source>
        <dbReference type="Pfam" id="PF04932"/>
    </source>
</evidence>
<proteinExistence type="predicted"/>
<feature type="transmembrane region" description="Helical" evidence="5">
    <location>
        <begin position="130"/>
        <end position="150"/>
    </location>
</feature>
<feature type="transmembrane region" description="Helical" evidence="5">
    <location>
        <begin position="16"/>
        <end position="39"/>
    </location>
</feature>
<evidence type="ECO:0000256" key="3">
    <source>
        <dbReference type="ARBA" id="ARBA00022989"/>
    </source>
</evidence>
<keyword evidence="2 5" id="KW-0812">Transmembrane</keyword>
<dbReference type="PANTHER" id="PTHR37422:SF13">
    <property type="entry name" value="LIPOPOLYSACCHARIDE BIOSYNTHESIS PROTEIN PA4999-RELATED"/>
    <property type="match status" value="1"/>
</dbReference>
<dbReference type="GO" id="GO:0016020">
    <property type="term" value="C:membrane"/>
    <property type="evidence" value="ECO:0007669"/>
    <property type="project" value="UniProtKB-SubCell"/>
</dbReference>
<feature type="transmembrane region" description="Helical" evidence="5">
    <location>
        <begin position="198"/>
        <end position="216"/>
    </location>
</feature>
<dbReference type="InterPro" id="IPR051533">
    <property type="entry name" value="WaaL-like"/>
</dbReference>
<keyword evidence="7" id="KW-0436">Ligase</keyword>
<feature type="domain" description="O-antigen ligase-related" evidence="6">
    <location>
        <begin position="164"/>
        <end position="318"/>
    </location>
</feature>
<dbReference type="InterPro" id="IPR007016">
    <property type="entry name" value="O-antigen_ligase-rel_domated"/>
</dbReference>
<sequence length="516" mass="55394">MTIAEKSQKVTSPRWLHFWLACLPATLFAALVALLGLFSLHNLPRWTFPLLGFYALTQLLPAIVTPEPVLALGGAFLRTALMFGLLGLGAAMGQTRRLWPLALGLIIVYLTALGFNVVEGLDVFVSRLTHPYMTPITLGLAGALGIWLALFSKGHLAWRVPLGLLGGTILLLSGSRGPLLAVLIGSLAAFVLRRRQQALAVLLLTGLLAGASVTVGERLGINLLTRLTQTDTSGRDVVWSNTLSVIRAHPLTGVGSYRLGARLTPPGEPCAIFDTYQSQDKPPTCPPWLARLGNPWLIAHNIALQQLAETGPLGLLGLMVLLTAVTVVTLMGRDPFAVAVVTGLLVATVNDNTLLVPSPFFAEVFWLVAGTQLAAVRHPSFGWKEGLLGVGLSLMLCAPLWVARVLPSTEKSPIAARLSYFNAPATAKSKEPYSVYVQFSVPDGKYRAVLKSCPNACVTLKTVEFYARSGQSDLMNMTSKVGTSGTRNLVLQLLPGKATFRFPVIAQKTWTVQVQP</sequence>
<feature type="transmembrane region" description="Helical" evidence="5">
    <location>
        <begin position="162"/>
        <end position="192"/>
    </location>
</feature>
<dbReference type="Pfam" id="PF04932">
    <property type="entry name" value="Wzy_C"/>
    <property type="match status" value="1"/>
</dbReference>
<dbReference type="RefSeq" id="WP_339093911.1">
    <property type="nucleotide sequence ID" value="NZ_CP149782.1"/>
</dbReference>
<evidence type="ECO:0000256" key="5">
    <source>
        <dbReference type="SAM" id="Phobius"/>
    </source>
</evidence>
<accession>A0AAU6PYF9</accession>
<organism evidence="7">
    <name type="scientific">Deinococcus sp. VB142</name>
    <dbReference type="NCBI Taxonomy" id="3112952"/>
    <lineage>
        <taxon>Bacteria</taxon>
        <taxon>Thermotogati</taxon>
        <taxon>Deinococcota</taxon>
        <taxon>Deinococci</taxon>
        <taxon>Deinococcales</taxon>
        <taxon>Deinococcaceae</taxon>
        <taxon>Deinococcus</taxon>
    </lineage>
</organism>
<reference evidence="7" key="1">
    <citation type="submission" date="2024-03" db="EMBL/GenBank/DDBJ databases">
        <title>Deinococcus weizhi sp. nov., isolated from human skin.</title>
        <authorList>
            <person name="Wei Z."/>
            <person name="Tian F."/>
            <person name="Yang C."/>
            <person name="Xin L.T."/>
            <person name="Wen Z.J."/>
            <person name="Lan K.C."/>
            <person name="Yu L."/>
            <person name="Zhe W."/>
            <person name="Dan F.D."/>
            <person name="Jun W."/>
            <person name="Rui Z."/>
            <person name="Yong X.J."/>
            <person name="Ting Y."/>
            <person name="Wei X."/>
            <person name="Xu Z.G."/>
            <person name="Xin Z."/>
            <person name="Dong F.G."/>
            <person name="Ni X.M."/>
            <person name="Zheng M.G."/>
            <person name="Chun Y."/>
            <person name="Qian W.X."/>
        </authorList>
    </citation>
    <scope>NUCLEOTIDE SEQUENCE</scope>
    <source>
        <strain evidence="7">VB142</strain>
    </source>
</reference>
<keyword evidence="3 5" id="KW-1133">Transmembrane helix</keyword>
<name>A0AAU6PYF9_9DEIO</name>
<dbReference type="PANTHER" id="PTHR37422">
    <property type="entry name" value="TEICHURONIC ACID BIOSYNTHESIS PROTEIN TUAE"/>
    <property type="match status" value="1"/>
</dbReference>
<comment type="subcellular location">
    <subcellularLocation>
        <location evidence="1">Membrane</location>
        <topology evidence="1">Multi-pass membrane protein</topology>
    </subcellularLocation>
</comment>
<dbReference type="EMBL" id="CP149782">
    <property type="protein sequence ID" value="WYF43330.1"/>
    <property type="molecule type" value="Genomic_DNA"/>
</dbReference>
<evidence type="ECO:0000256" key="1">
    <source>
        <dbReference type="ARBA" id="ARBA00004141"/>
    </source>
</evidence>
<dbReference type="GO" id="GO:0016874">
    <property type="term" value="F:ligase activity"/>
    <property type="evidence" value="ECO:0007669"/>
    <property type="project" value="UniProtKB-KW"/>
</dbReference>
<feature type="transmembrane region" description="Helical" evidence="5">
    <location>
        <begin position="98"/>
        <end position="118"/>
    </location>
</feature>
<feature type="transmembrane region" description="Helical" evidence="5">
    <location>
        <begin position="313"/>
        <end position="333"/>
    </location>
</feature>